<dbReference type="GO" id="GO:0004128">
    <property type="term" value="F:cytochrome-b5 reductase activity, acting on NAD(P)H"/>
    <property type="evidence" value="ECO:0007669"/>
    <property type="project" value="TreeGrafter"/>
</dbReference>
<dbReference type="InterPro" id="IPR001834">
    <property type="entry name" value="CBR-like"/>
</dbReference>
<gene>
    <name evidence="13" type="ORF">B7463_g2509</name>
</gene>
<evidence type="ECO:0000313" key="13">
    <source>
        <dbReference type="EMBL" id="RFU33830.1"/>
    </source>
</evidence>
<dbReference type="Pfam" id="PF00175">
    <property type="entry name" value="NAD_binding_1"/>
    <property type="match status" value="1"/>
</dbReference>
<feature type="binding site" evidence="9">
    <location>
        <position position="61"/>
    </location>
    <ligand>
        <name>FAD</name>
        <dbReference type="ChEBI" id="CHEBI:57692"/>
    </ligand>
</feature>
<dbReference type="InterPro" id="IPR039261">
    <property type="entry name" value="FNR_nucleotide-bd"/>
</dbReference>
<evidence type="ECO:0000256" key="3">
    <source>
        <dbReference type="ARBA" id="ARBA00006105"/>
    </source>
</evidence>
<dbReference type="FunFam" id="3.40.50.80:FF:000009">
    <property type="entry name" value="NADH-cytochrome b5 reductase"/>
    <property type="match status" value="1"/>
</dbReference>
<evidence type="ECO:0008006" key="15">
    <source>
        <dbReference type="Google" id="ProtNLM"/>
    </source>
</evidence>
<evidence type="ECO:0000256" key="8">
    <source>
        <dbReference type="ARBA" id="ARBA00023136"/>
    </source>
</evidence>
<feature type="binding site" evidence="9">
    <location>
        <position position="69"/>
    </location>
    <ligand>
        <name>FAD</name>
        <dbReference type="ChEBI" id="CHEBI:57692"/>
    </ligand>
</feature>
<keyword evidence="5 9" id="KW-0274">FAD</keyword>
<keyword evidence="10" id="KW-0812">Transmembrane</keyword>
<dbReference type="Pfam" id="PF00970">
    <property type="entry name" value="FAD_binding_6"/>
    <property type="match status" value="1"/>
</dbReference>
<evidence type="ECO:0000256" key="6">
    <source>
        <dbReference type="ARBA" id="ARBA00023002"/>
    </source>
</evidence>
<keyword evidence="14" id="KW-1185">Reference proteome</keyword>
<dbReference type="Gene3D" id="2.40.30.10">
    <property type="entry name" value="Translation factors"/>
    <property type="match status" value="1"/>
</dbReference>
<feature type="binding site" evidence="9">
    <location>
        <position position="110"/>
    </location>
    <ligand>
        <name>FAD</name>
        <dbReference type="ChEBI" id="CHEBI:57692"/>
    </ligand>
</feature>
<dbReference type="Proteomes" id="UP000258309">
    <property type="component" value="Unassembled WGS sequence"/>
</dbReference>
<keyword evidence="8 10" id="KW-0472">Membrane</keyword>
<dbReference type="CDD" id="cd06183">
    <property type="entry name" value="cyt_b5_reduct_like"/>
    <property type="match status" value="1"/>
</dbReference>
<dbReference type="AlphaFoldDB" id="A0A3E2HKB3"/>
<feature type="domain" description="Flavoprotein pyridine nucleotide cytochrome reductase-like FAD-binding" evidence="12">
    <location>
        <begin position="40"/>
        <end position="87"/>
    </location>
</feature>
<dbReference type="PRINTS" id="PR00371">
    <property type="entry name" value="FPNCR"/>
</dbReference>
<keyword evidence="4 9" id="KW-0285">Flavoprotein</keyword>
<feature type="non-terminal residue" evidence="13">
    <location>
        <position position="398"/>
    </location>
</feature>
<feature type="domain" description="Oxidoreductase FAD/NAD(P)-binding" evidence="11">
    <location>
        <begin position="102"/>
        <end position="207"/>
    </location>
</feature>
<name>A0A3E2HKB3_SCYLI</name>
<organism evidence="13 14">
    <name type="scientific">Scytalidium lignicola</name>
    <name type="common">Hyphomycete</name>
    <dbReference type="NCBI Taxonomy" id="5539"/>
    <lineage>
        <taxon>Eukaryota</taxon>
        <taxon>Fungi</taxon>
        <taxon>Dikarya</taxon>
        <taxon>Ascomycota</taxon>
        <taxon>Pezizomycotina</taxon>
        <taxon>Leotiomycetes</taxon>
        <taxon>Leotiomycetes incertae sedis</taxon>
        <taxon>Scytalidium</taxon>
    </lineage>
</organism>
<evidence type="ECO:0000256" key="2">
    <source>
        <dbReference type="ARBA" id="ARBA00004572"/>
    </source>
</evidence>
<feature type="transmembrane region" description="Helical" evidence="10">
    <location>
        <begin position="280"/>
        <end position="299"/>
    </location>
</feature>
<dbReference type="OrthoDB" id="432685at2759"/>
<dbReference type="InterPro" id="IPR001433">
    <property type="entry name" value="OxRdtase_FAD/NAD-bd"/>
</dbReference>
<dbReference type="Pfam" id="PF08592">
    <property type="entry name" value="Anthrone_oxy"/>
    <property type="match status" value="1"/>
</dbReference>
<reference evidence="13 14" key="1">
    <citation type="submission" date="2018-05" db="EMBL/GenBank/DDBJ databases">
        <title>Draft genome sequence of Scytalidium lignicola DSM 105466, a ubiquitous saprotrophic fungus.</title>
        <authorList>
            <person name="Buettner E."/>
            <person name="Gebauer A.M."/>
            <person name="Hofrichter M."/>
            <person name="Liers C."/>
            <person name="Kellner H."/>
        </authorList>
    </citation>
    <scope>NUCLEOTIDE SEQUENCE [LARGE SCALE GENOMIC DNA]</scope>
    <source>
        <strain evidence="13 14">DSM 105466</strain>
    </source>
</reference>
<dbReference type="STRING" id="5539.A0A3E2HKB3"/>
<feature type="binding site" evidence="9">
    <location>
        <position position="44"/>
    </location>
    <ligand>
        <name>FAD</name>
        <dbReference type="ChEBI" id="CHEBI:57692"/>
    </ligand>
</feature>
<dbReference type="SUPFAM" id="SSF63380">
    <property type="entry name" value="Riboflavin synthase domain-like"/>
    <property type="match status" value="1"/>
</dbReference>
<comment type="similarity">
    <text evidence="3">Belongs to the flavoprotein pyridine nucleotide cytochrome reductase family.</text>
</comment>
<dbReference type="InterPro" id="IPR017938">
    <property type="entry name" value="Riboflavin_synthase-like_b-brl"/>
</dbReference>
<evidence type="ECO:0000259" key="11">
    <source>
        <dbReference type="Pfam" id="PF00175"/>
    </source>
</evidence>
<dbReference type="Gene3D" id="3.40.50.80">
    <property type="entry name" value="Nucleotide-binding domain of ferredoxin-NADP reductase (FNR) module"/>
    <property type="match status" value="1"/>
</dbReference>
<dbReference type="EMBL" id="NCSJ02000029">
    <property type="protein sequence ID" value="RFU33830.1"/>
    <property type="molecule type" value="Genomic_DNA"/>
</dbReference>
<evidence type="ECO:0000256" key="10">
    <source>
        <dbReference type="SAM" id="Phobius"/>
    </source>
</evidence>
<protein>
    <recommendedName>
        <fullName evidence="15">FAD-binding FR-type domain-containing protein</fullName>
    </recommendedName>
</protein>
<feature type="binding site" evidence="9">
    <location>
        <position position="43"/>
    </location>
    <ligand>
        <name>FAD</name>
        <dbReference type="ChEBI" id="CHEBI:57692"/>
    </ligand>
</feature>
<evidence type="ECO:0000256" key="9">
    <source>
        <dbReference type="PIRSR" id="PIRSR601834-1"/>
    </source>
</evidence>
<feature type="transmembrane region" description="Helical" evidence="10">
    <location>
        <begin position="311"/>
        <end position="330"/>
    </location>
</feature>
<evidence type="ECO:0000259" key="12">
    <source>
        <dbReference type="Pfam" id="PF00970"/>
    </source>
</evidence>
<dbReference type="PANTHER" id="PTHR19370">
    <property type="entry name" value="NADH-CYTOCHROME B5 REDUCTASE"/>
    <property type="match status" value="1"/>
</dbReference>
<comment type="caution">
    <text evidence="13">The sequence shown here is derived from an EMBL/GenBank/DDBJ whole genome shotgun (WGS) entry which is preliminary data.</text>
</comment>
<dbReference type="InterPro" id="IPR001709">
    <property type="entry name" value="Flavoprot_Pyr_Nucl_cyt_Rdtase"/>
</dbReference>
<evidence type="ECO:0000256" key="1">
    <source>
        <dbReference type="ARBA" id="ARBA00001974"/>
    </source>
</evidence>
<dbReference type="GO" id="GO:0005741">
    <property type="term" value="C:mitochondrial outer membrane"/>
    <property type="evidence" value="ECO:0007669"/>
    <property type="project" value="UniProtKB-SubCell"/>
</dbReference>
<comment type="subcellular location">
    <subcellularLocation>
        <location evidence="2">Mitochondrion outer membrane</location>
        <topology evidence="2">Single-pass membrane protein</topology>
    </subcellularLocation>
</comment>
<dbReference type="InterPro" id="IPR013901">
    <property type="entry name" value="Anthrone_oxy"/>
</dbReference>
<keyword evidence="10" id="KW-1133">Transmembrane helix</keyword>
<dbReference type="PANTHER" id="PTHR19370:SF101">
    <property type="entry name" value="NADH-CYTOCHROME B5 REDUCTASE"/>
    <property type="match status" value="1"/>
</dbReference>
<dbReference type="SUPFAM" id="SSF52343">
    <property type="entry name" value="Ferredoxin reductase-like, C-terminal NADP-linked domain"/>
    <property type="match status" value="1"/>
</dbReference>
<accession>A0A3E2HKB3</accession>
<feature type="non-terminal residue" evidence="13">
    <location>
        <position position="1"/>
    </location>
</feature>
<feature type="binding site" evidence="9">
    <location>
        <position position="67"/>
    </location>
    <ligand>
        <name>FAD</name>
        <dbReference type="ChEBI" id="CHEBI:57692"/>
    </ligand>
</feature>
<dbReference type="InterPro" id="IPR008333">
    <property type="entry name" value="Cbr1-like_FAD-bd_dom"/>
</dbReference>
<keyword evidence="6" id="KW-0560">Oxidoreductase</keyword>
<evidence type="ECO:0000313" key="14">
    <source>
        <dbReference type="Proteomes" id="UP000258309"/>
    </source>
</evidence>
<dbReference type="PRINTS" id="PR00406">
    <property type="entry name" value="CYTB5RDTASE"/>
</dbReference>
<sequence length="398" mass="43234">MLGVSRQVLRAQCTTIPLAVAAAAITVGAYNLPEGNLLPVIRPYTPVSDLSEPGFIDLAIKRYPKGKASIQIHSLSPGDSLFFLGSIKGYPWKLNEFRHITLIAGGAGITPMYQLIRGIFKNPNEKTRVTLIFGINSDSDALFRDEFAKYEKEFPDRFKVVYTVSHPSERSPDCKGYITKDLLHQVMPDSTEKSEKVFICGPPAMEASLLSSSRRGLSSQGVMAEIPSSARIAQMIGITGSFFLSGAISSLSIITVPALLESSATTPLLLQQWRSVFRKGAARAPVVAVVAGVAYGYATYLQSKQDQEYKFTIAAALTTIAIVPFTLIFMSKTNNTLLAGAAGISAIRSDETKTLLIKWLRLNAIRSLLPLVGGMLELWNIAIRSLGANLKSISFQNL</sequence>
<evidence type="ECO:0000256" key="4">
    <source>
        <dbReference type="ARBA" id="ARBA00022630"/>
    </source>
</evidence>
<feature type="transmembrane region" description="Helical" evidence="10">
    <location>
        <begin position="236"/>
        <end position="260"/>
    </location>
</feature>
<dbReference type="GO" id="GO:0006696">
    <property type="term" value="P:ergosterol biosynthetic process"/>
    <property type="evidence" value="ECO:0007669"/>
    <property type="project" value="TreeGrafter"/>
</dbReference>
<comment type="cofactor">
    <cofactor evidence="1 9">
        <name>FAD</name>
        <dbReference type="ChEBI" id="CHEBI:57692"/>
    </cofactor>
</comment>
<keyword evidence="7" id="KW-0520">NAD</keyword>
<evidence type="ECO:0000256" key="7">
    <source>
        <dbReference type="ARBA" id="ARBA00023027"/>
    </source>
</evidence>
<proteinExistence type="inferred from homology"/>
<evidence type="ECO:0000256" key="5">
    <source>
        <dbReference type="ARBA" id="ARBA00022827"/>
    </source>
</evidence>
<feature type="binding site" evidence="9">
    <location>
        <position position="42"/>
    </location>
    <ligand>
        <name>FAD</name>
        <dbReference type="ChEBI" id="CHEBI:57692"/>
    </ligand>
</feature>